<sequence length="61" mass="7442">MDKYKDRVNWAEEVRRFIEEKLRRLEAESNFEFILKQLEMVEWMVPAGFSTSSVREDRDSN</sequence>
<proteinExistence type="predicted"/>
<accession>A0A7J3KG14</accession>
<gene>
    <name evidence="1" type="ORF">ENU09_03660</name>
</gene>
<dbReference type="AlphaFoldDB" id="A0A7J3KG14"/>
<name>A0A7J3KG14_STAMA</name>
<organism evidence="1">
    <name type="scientific">Staphylothermus marinus</name>
    <dbReference type="NCBI Taxonomy" id="2280"/>
    <lineage>
        <taxon>Archaea</taxon>
        <taxon>Thermoproteota</taxon>
        <taxon>Thermoprotei</taxon>
        <taxon>Desulfurococcales</taxon>
        <taxon>Desulfurococcaceae</taxon>
        <taxon>Staphylothermus</taxon>
    </lineage>
</organism>
<protein>
    <submittedName>
        <fullName evidence="1">CopG family transcriptional regulator</fullName>
    </submittedName>
</protein>
<evidence type="ECO:0000313" key="1">
    <source>
        <dbReference type="EMBL" id="HGQ59791.1"/>
    </source>
</evidence>
<reference evidence="1" key="1">
    <citation type="journal article" date="2020" name="mSystems">
        <title>Genome- and Community-Level Interaction Insights into Carbon Utilization and Element Cycling Functions of Hydrothermarchaeota in Hydrothermal Sediment.</title>
        <authorList>
            <person name="Zhou Z."/>
            <person name="Liu Y."/>
            <person name="Xu W."/>
            <person name="Pan J."/>
            <person name="Luo Z.H."/>
            <person name="Li M."/>
        </authorList>
    </citation>
    <scope>NUCLEOTIDE SEQUENCE [LARGE SCALE GENOMIC DNA]</scope>
    <source>
        <strain evidence="1">SpSt-638</strain>
    </source>
</reference>
<dbReference type="EMBL" id="DTBE01000098">
    <property type="protein sequence ID" value="HGQ59791.1"/>
    <property type="molecule type" value="Genomic_DNA"/>
</dbReference>
<comment type="caution">
    <text evidence="1">The sequence shown here is derived from an EMBL/GenBank/DDBJ whole genome shotgun (WGS) entry which is preliminary data.</text>
</comment>